<dbReference type="AlphaFoldDB" id="A0A3E1F1R0"/>
<dbReference type="NCBIfam" id="TIGR03519">
    <property type="entry name" value="T9SS_PorP_fam"/>
    <property type="match status" value="1"/>
</dbReference>
<keyword evidence="1" id="KW-0732">Signal</keyword>
<proteinExistence type="predicted"/>
<dbReference type="Proteomes" id="UP000257127">
    <property type="component" value="Unassembled WGS sequence"/>
</dbReference>
<dbReference type="Pfam" id="PF11751">
    <property type="entry name" value="PorP_SprF"/>
    <property type="match status" value="1"/>
</dbReference>
<name>A0A3E1F1R0_9FLAO</name>
<sequence length="308" mass="34315">MRGLITFLILTISFSVCSQQIAQYSQWSFNQFAINPALAGVKRCLDVRTAARVQWAGFEGAPQSGIFTINAPLKKKKKRYNASFHGLGGKVERDVYGPFNNFALSMAYALHFPIKDGRRLSFGVSGGVQQLAFDHTEVSTIEADPAVAQSVNQMLFPLIGAGIWYNTKVFYVGAAIDQLGMNEWSDIGDDSRYRLHTKIQAGTKFTFENDNSLLPGMLVRIPPAGPINFDLNLMLDFQNNFMIGVGYRNVDAIIGFMKVSIKKFSIGYSFDYITSNIRGGNFHTHEISLQFNGCRRAKRSNTACPLFE</sequence>
<reference evidence="2 3" key="1">
    <citation type="submission" date="2018-08" db="EMBL/GenBank/DDBJ databases">
        <title>The draft genome squence of Brumimicrobium sp. N62.</title>
        <authorList>
            <person name="Du Z.-J."/>
            <person name="Luo H.-R."/>
        </authorList>
    </citation>
    <scope>NUCLEOTIDE SEQUENCE [LARGE SCALE GENOMIC DNA]</scope>
    <source>
        <strain evidence="2 3">N62</strain>
    </source>
</reference>
<feature type="chain" id="PRO_5017772112" evidence="1">
    <location>
        <begin position="19"/>
        <end position="308"/>
    </location>
</feature>
<accession>A0A3E1F1R0</accession>
<organism evidence="2 3">
    <name type="scientific">Brumimicrobium aurantiacum</name>
    <dbReference type="NCBI Taxonomy" id="1737063"/>
    <lineage>
        <taxon>Bacteria</taxon>
        <taxon>Pseudomonadati</taxon>
        <taxon>Bacteroidota</taxon>
        <taxon>Flavobacteriia</taxon>
        <taxon>Flavobacteriales</taxon>
        <taxon>Crocinitomicaceae</taxon>
        <taxon>Brumimicrobium</taxon>
    </lineage>
</organism>
<evidence type="ECO:0000313" key="3">
    <source>
        <dbReference type="Proteomes" id="UP000257127"/>
    </source>
</evidence>
<feature type="signal peptide" evidence="1">
    <location>
        <begin position="1"/>
        <end position="18"/>
    </location>
</feature>
<dbReference type="EMBL" id="QURB01000001">
    <property type="protein sequence ID" value="RFC55762.1"/>
    <property type="molecule type" value="Genomic_DNA"/>
</dbReference>
<comment type="caution">
    <text evidence="2">The sequence shown here is derived from an EMBL/GenBank/DDBJ whole genome shotgun (WGS) entry which is preliminary data.</text>
</comment>
<dbReference type="RefSeq" id="WP_116879597.1">
    <property type="nucleotide sequence ID" value="NZ_QURB01000001.1"/>
</dbReference>
<evidence type="ECO:0000256" key="1">
    <source>
        <dbReference type="SAM" id="SignalP"/>
    </source>
</evidence>
<protein>
    <submittedName>
        <fullName evidence="2">Type IX secretion system membrane protein PorP/SprF</fullName>
    </submittedName>
</protein>
<dbReference type="OrthoDB" id="891773at2"/>
<evidence type="ECO:0000313" key="2">
    <source>
        <dbReference type="EMBL" id="RFC55762.1"/>
    </source>
</evidence>
<keyword evidence="3" id="KW-1185">Reference proteome</keyword>
<dbReference type="InterPro" id="IPR019861">
    <property type="entry name" value="PorP/SprF_Bacteroidetes"/>
</dbReference>
<gene>
    <name evidence="2" type="ORF">DXU93_02165</name>
</gene>